<keyword evidence="9" id="KW-1185">Reference proteome</keyword>
<feature type="domain" description="Ferritin-like diiron" evidence="7">
    <location>
        <begin position="1"/>
        <end position="146"/>
    </location>
</feature>
<sequence length="171" mass="19856">MLSKPMQEALNKQVQLEAESSQAYLAMASWAEIQPGLDGVTNFFYKQSDEERMHMLKLIRYINERGGFAIVPHLEQPMITFQSLQRVFEEFLKHEIIVSTSINDIVGMALTERDYATHNFLQWYVNEQIEEEHLARTLNDKLVLVGEDKGGIYLFDRDIMLFRGPEGGKKR</sequence>
<evidence type="ECO:0000256" key="2">
    <source>
        <dbReference type="ARBA" id="ARBA00022434"/>
    </source>
</evidence>
<evidence type="ECO:0000256" key="4">
    <source>
        <dbReference type="ARBA" id="ARBA00023002"/>
    </source>
</evidence>
<gene>
    <name evidence="8" type="ORF">QTN47_13710</name>
</gene>
<dbReference type="PANTHER" id="PTHR11431:SF127">
    <property type="entry name" value="BACTERIAL NON-HEME FERRITIN"/>
    <property type="match status" value="1"/>
</dbReference>
<keyword evidence="5 6" id="KW-0408">Iron</keyword>
<comment type="subcellular location">
    <subcellularLocation>
        <location evidence="6">Cytoplasm</location>
    </subcellularLocation>
</comment>
<dbReference type="InterPro" id="IPR009040">
    <property type="entry name" value="Ferritin-like_diiron"/>
</dbReference>
<reference evidence="8 9" key="1">
    <citation type="submission" date="2023-07" db="EMBL/GenBank/DDBJ databases">
        <authorList>
            <person name="Lian W.-H."/>
        </authorList>
    </citation>
    <scope>NUCLEOTIDE SEQUENCE [LARGE SCALE GENOMIC DNA]</scope>
    <source>
        <strain evidence="8 9">SYSU DXS3180</strain>
    </source>
</reference>
<dbReference type="CDD" id="cd01055">
    <property type="entry name" value="Nonheme_Ferritin"/>
    <property type="match status" value="1"/>
</dbReference>
<organism evidence="8 9">
    <name type="scientific">Danxiaibacter flavus</name>
    <dbReference type="NCBI Taxonomy" id="3049108"/>
    <lineage>
        <taxon>Bacteria</taxon>
        <taxon>Pseudomonadati</taxon>
        <taxon>Bacteroidota</taxon>
        <taxon>Chitinophagia</taxon>
        <taxon>Chitinophagales</taxon>
        <taxon>Chitinophagaceae</taxon>
        <taxon>Danxiaibacter</taxon>
    </lineage>
</organism>
<comment type="caution">
    <text evidence="8">The sequence shown here is derived from an EMBL/GenBank/DDBJ whole genome shotgun (WGS) entry which is preliminary data.</text>
</comment>
<dbReference type="SUPFAM" id="SSF47240">
    <property type="entry name" value="Ferritin-like"/>
    <property type="match status" value="1"/>
</dbReference>
<evidence type="ECO:0000256" key="6">
    <source>
        <dbReference type="RuleBase" id="RU361145"/>
    </source>
</evidence>
<dbReference type="Proteomes" id="UP001560573">
    <property type="component" value="Unassembled WGS sequence"/>
</dbReference>
<keyword evidence="3 6" id="KW-0479">Metal-binding</keyword>
<dbReference type="EMBL" id="JAULBC010000004">
    <property type="protein sequence ID" value="MEX6688564.1"/>
    <property type="molecule type" value="Genomic_DNA"/>
</dbReference>
<evidence type="ECO:0000313" key="8">
    <source>
        <dbReference type="EMBL" id="MEX6688564.1"/>
    </source>
</evidence>
<dbReference type="Gene3D" id="1.20.1260.10">
    <property type="match status" value="1"/>
</dbReference>
<dbReference type="InterPro" id="IPR001519">
    <property type="entry name" value="Ferritin"/>
</dbReference>
<evidence type="ECO:0000259" key="7">
    <source>
        <dbReference type="PROSITE" id="PS50905"/>
    </source>
</evidence>
<comment type="function">
    <text evidence="6">Iron-storage protein.</text>
</comment>
<dbReference type="Pfam" id="PF00210">
    <property type="entry name" value="Ferritin"/>
    <property type="match status" value="1"/>
</dbReference>
<keyword evidence="2 6" id="KW-0409">Iron storage</keyword>
<keyword evidence="4" id="KW-0560">Oxidoreductase</keyword>
<evidence type="ECO:0000256" key="5">
    <source>
        <dbReference type="ARBA" id="ARBA00023004"/>
    </source>
</evidence>
<dbReference type="InterPro" id="IPR009078">
    <property type="entry name" value="Ferritin-like_SF"/>
</dbReference>
<evidence type="ECO:0000256" key="3">
    <source>
        <dbReference type="ARBA" id="ARBA00022723"/>
    </source>
</evidence>
<dbReference type="InterPro" id="IPR041719">
    <property type="entry name" value="Ferritin_prok"/>
</dbReference>
<dbReference type="PROSITE" id="PS50905">
    <property type="entry name" value="FERRITIN_LIKE"/>
    <property type="match status" value="1"/>
</dbReference>
<dbReference type="InterPro" id="IPR012347">
    <property type="entry name" value="Ferritin-like"/>
</dbReference>
<dbReference type="EC" id="1.16.3.2" evidence="6"/>
<comment type="catalytic activity">
    <reaction evidence="6">
        <text>4 Fe(2+) + O2 + 6 H2O = 4 iron(III) oxide-hydroxide + 12 H(+)</text>
        <dbReference type="Rhea" id="RHEA:11972"/>
        <dbReference type="ChEBI" id="CHEBI:15377"/>
        <dbReference type="ChEBI" id="CHEBI:15378"/>
        <dbReference type="ChEBI" id="CHEBI:15379"/>
        <dbReference type="ChEBI" id="CHEBI:29033"/>
        <dbReference type="ChEBI" id="CHEBI:78619"/>
        <dbReference type="EC" id="1.16.3.2"/>
    </reaction>
</comment>
<dbReference type="InterPro" id="IPR008331">
    <property type="entry name" value="Ferritin_DPS_dom"/>
</dbReference>
<accession>A0ABV3ZJG7</accession>
<dbReference type="RefSeq" id="WP_369329973.1">
    <property type="nucleotide sequence ID" value="NZ_JAULBC010000004.1"/>
</dbReference>
<comment type="similarity">
    <text evidence="1 6">Belongs to the ferritin family. Prokaryotic subfamily.</text>
</comment>
<keyword evidence="6" id="KW-0963">Cytoplasm</keyword>
<proteinExistence type="inferred from homology"/>
<evidence type="ECO:0000256" key="1">
    <source>
        <dbReference type="ARBA" id="ARBA00006950"/>
    </source>
</evidence>
<dbReference type="PANTHER" id="PTHR11431">
    <property type="entry name" value="FERRITIN"/>
    <property type="match status" value="1"/>
</dbReference>
<name>A0ABV3ZJG7_9BACT</name>
<evidence type="ECO:0000313" key="9">
    <source>
        <dbReference type="Proteomes" id="UP001560573"/>
    </source>
</evidence>
<protein>
    <recommendedName>
        <fullName evidence="6">Ferritin</fullName>
        <ecNumber evidence="6">1.16.3.2</ecNumber>
    </recommendedName>
</protein>